<protein>
    <submittedName>
        <fullName evidence="2 3">Uncharacterized protein LOC113404880</fullName>
    </submittedName>
</protein>
<dbReference type="Gene3D" id="2.60.120.200">
    <property type="match status" value="1"/>
</dbReference>
<proteinExistence type="predicted"/>
<dbReference type="RefSeq" id="XP_026501728.2">
    <property type="nucleotide sequence ID" value="XM_026645943.2"/>
</dbReference>
<name>A0A8B8IXE2_VANTA</name>
<dbReference type="InterPro" id="IPR013320">
    <property type="entry name" value="ConA-like_dom_sf"/>
</dbReference>
<dbReference type="SUPFAM" id="SSF49899">
    <property type="entry name" value="Concanavalin A-like lectins/glucanases"/>
    <property type="match status" value="1"/>
</dbReference>
<evidence type="ECO:0000313" key="2">
    <source>
        <dbReference type="RefSeq" id="XP_026501728.2"/>
    </source>
</evidence>
<keyword evidence="1" id="KW-1185">Reference proteome</keyword>
<reference evidence="2 3" key="1">
    <citation type="submission" date="2025-05" db="UniProtKB">
        <authorList>
            <consortium name="RefSeq"/>
        </authorList>
    </citation>
    <scope>IDENTIFICATION</scope>
    <source>
        <tissue evidence="2 3">Whole body</tissue>
    </source>
</reference>
<dbReference type="InterPro" id="IPR015987">
    <property type="entry name" value="UCP022704"/>
</dbReference>
<dbReference type="Pfam" id="PF07081">
    <property type="entry name" value="DUF1349"/>
    <property type="match status" value="1"/>
</dbReference>
<dbReference type="OMA" id="THYGFIR"/>
<dbReference type="PIRSF" id="PIRSF022704">
    <property type="entry name" value="UCP022704"/>
    <property type="match status" value="1"/>
</dbReference>
<dbReference type="OrthoDB" id="42525at2759"/>
<accession>A0A8B8IXE2</accession>
<dbReference type="GeneID" id="113404880"/>
<sequence length="205" mass="23373">MDILNVIPIFEISKITLDKFNWLNEPAKWSLKDNELHLTTDMKTDFWQSTWYNFTVNSGHVYGVGISEDFTLEVCVEADFHTLYDQAGLMIYLDEKHWLKAGIEYNDGQPMIGSVLTNGVSDWATGVFNGNPRKFWLRLSKVGNVVCVKYSTDNKTWLLLRLSAFPVSEKYFVGPMSCTPQREGLTVKFSGLTLSKPAKDILRSN</sequence>
<dbReference type="PANTHER" id="PTHR35332:SF2">
    <property type="entry name" value="REGULATION OF ENOLASE PROTEIN 1"/>
    <property type="match status" value="1"/>
</dbReference>
<dbReference type="InterPro" id="IPR009784">
    <property type="entry name" value="DUF1349"/>
</dbReference>
<dbReference type="AlphaFoldDB" id="A0A8B8IXE2"/>
<evidence type="ECO:0000313" key="3">
    <source>
        <dbReference type="RefSeq" id="XP_064075333.1"/>
    </source>
</evidence>
<dbReference type="PANTHER" id="PTHR35332">
    <property type="entry name" value="REGULATION OF ENOLASE PROTEIN 1"/>
    <property type="match status" value="1"/>
</dbReference>
<evidence type="ECO:0000313" key="1">
    <source>
        <dbReference type="Proteomes" id="UP001652626"/>
    </source>
</evidence>
<dbReference type="RefSeq" id="XP_064075333.1">
    <property type="nucleotide sequence ID" value="XM_064219263.1"/>
</dbReference>
<gene>
    <name evidence="2 3" type="primary">LOC113404880</name>
</gene>
<organism evidence="1 2">
    <name type="scientific">Vanessa tameamea</name>
    <name type="common">Kamehameha butterfly</name>
    <dbReference type="NCBI Taxonomy" id="334116"/>
    <lineage>
        <taxon>Eukaryota</taxon>
        <taxon>Metazoa</taxon>
        <taxon>Ecdysozoa</taxon>
        <taxon>Arthropoda</taxon>
        <taxon>Hexapoda</taxon>
        <taxon>Insecta</taxon>
        <taxon>Pterygota</taxon>
        <taxon>Neoptera</taxon>
        <taxon>Endopterygota</taxon>
        <taxon>Lepidoptera</taxon>
        <taxon>Glossata</taxon>
        <taxon>Ditrysia</taxon>
        <taxon>Papilionoidea</taxon>
        <taxon>Nymphalidae</taxon>
        <taxon>Nymphalinae</taxon>
        <taxon>Vanessa</taxon>
    </lineage>
</organism>
<dbReference type="Proteomes" id="UP001652626">
    <property type="component" value="Chromosome 27"/>
</dbReference>